<dbReference type="EMBL" id="JAUKUD010000007">
    <property type="protein sequence ID" value="KAK0738181.1"/>
    <property type="molecule type" value="Genomic_DNA"/>
</dbReference>
<sequence>MVIRKSVTMCCHALRPFVHLVFWIYDLGWDGVDLCRGALARASILTPRPPQSLDQQYQYAAFVNPDKEIRLLRLHNDFWGGLKCTLISMPLTGPPPYEAISWAWDKPADQGTRTLWIDGMALGISPNMYRIISTLAPFYGTRLLWIDSICINQQGEAGKAEKKDQLPLMTNIYESAARVVAFPGQGKLANLAASFVADLHTHLVTRLDPNMPVDTDRSNHHPYRSRKKAWKGFYELAQQRYWTRAWVIQEMVVAKTAVVRYGRTEIPFEILGPVAMAFKSLEQGVTALLINEDSLDRRDIRAATYGIDFMGRLCYFNSMYHLDPNDVRLQIGSRPSRLELEEQGMPTFPDLLLECVQSEATMPHDKVWAIYGISSANYLNSLVPDYKITKDKLYGQVARCVLKEEIGRQFALFGIAGTNKPVSDAVPSWVPDLSQLPKLYPMDNALCRYRAGGGDADYADVVFSNDESQLLVNAYSLGSVLEVDDKNPHISSSRSALTPAVSVAEPGNVGVTRSPAFLQRSKTAMRAWLESVCQLAASRSQGTITPNRNHPVLVAPAILRTLICDDDNMECPAARDTIEDLEIFTLDIMHDNPPTDTRMSFLRAARVRFSEREQVIRSQRSGELIARRTQGRQFAMSDRGYPMIVPGDAEEGDEIVIFAGSRVPYLLRSGVKIGTHTLVGEAYVHGVMQGEHLVSGDEDRSYVIV</sequence>
<protein>
    <submittedName>
        <fullName evidence="2">Heterokaryon incompatibility protein-domain-containing protein</fullName>
    </submittedName>
</protein>
<organism evidence="2 3">
    <name type="scientific">Schizothecium vesticola</name>
    <dbReference type="NCBI Taxonomy" id="314040"/>
    <lineage>
        <taxon>Eukaryota</taxon>
        <taxon>Fungi</taxon>
        <taxon>Dikarya</taxon>
        <taxon>Ascomycota</taxon>
        <taxon>Pezizomycotina</taxon>
        <taxon>Sordariomycetes</taxon>
        <taxon>Sordariomycetidae</taxon>
        <taxon>Sordariales</taxon>
        <taxon>Schizotheciaceae</taxon>
        <taxon>Schizothecium</taxon>
    </lineage>
</organism>
<proteinExistence type="predicted"/>
<dbReference type="Proteomes" id="UP001172155">
    <property type="component" value="Unassembled WGS sequence"/>
</dbReference>
<dbReference type="Pfam" id="PF06985">
    <property type="entry name" value="HET"/>
    <property type="match status" value="1"/>
</dbReference>
<name>A0AA40BQ13_9PEZI</name>
<evidence type="ECO:0000313" key="3">
    <source>
        <dbReference type="Proteomes" id="UP001172155"/>
    </source>
</evidence>
<accession>A0AA40BQ13</accession>
<keyword evidence="3" id="KW-1185">Reference proteome</keyword>
<dbReference type="InterPro" id="IPR010730">
    <property type="entry name" value="HET"/>
</dbReference>
<evidence type="ECO:0000259" key="1">
    <source>
        <dbReference type="Pfam" id="PF06985"/>
    </source>
</evidence>
<comment type="caution">
    <text evidence="2">The sequence shown here is derived from an EMBL/GenBank/DDBJ whole genome shotgun (WGS) entry which is preliminary data.</text>
</comment>
<dbReference type="PANTHER" id="PTHR24148:SF64">
    <property type="entry name" value="HETEROKARYON INCOMPATIBILITY DOMAIN-CONTAINING PROTEIN"/>
    <property type="match status" value="1"/>
</dbReference>
<dbReference type="Pfam" id="PF26639">
    <property type="entry name" value="Het-6_barrel"/>
    <property type="match status" value="1"/>
</dbReference>
<reference evidence="2" key="1">
    <citation type="submission" date="2023-06" db="EMBL/GenBank/DDBJ databases">
        <title>Genome-scale phylogeny and comparative genomics of the fungal order Sordariales.</title>
        <authorList>
            <consortium name="Lawrence Berkeley National Laboratory"/>
            <person name="Hensen N."/>
            <person name="Bonometti L."/>
            <person name="Westerberg I."/>
            <person name="Brannstrom I.O."/>
            <person name="Guillou S."/>
            <person name="Cros-Aarteil S."/>
            <person name="Calhoun S."/>
            <person name="Haridas S."/>
            <person name="Kuo A."/>
            <person name="Mondo S."/>
            <person name="Pangilinan J."/>
            <person name="Riley R."/>
            <person name="LaButti K."/>
            <person name="Andreopoulos B."/>
            <person name="Lipzen A."/>
            <person name="Chen C."/>
            <person name="Yanf M."/>
            <person name="Daum C."/>
            <person name="Ng V."/>
            <person name="Clum A."/>
            <person name="Steindorff A."/>
            <person name="Ohm R."/>
            <person name="Martin F."/>
            <person name="Silar P."/>
            <person name="Natvig D."/>
            <person name="Lalanne C."/>
            <person name="Gautier V."/>
            <person name="Ament-velasquez S.L."/>
            <person name="Kruys A."/>
            <person name="Hutchinson M.I."/>
            <person name="Powell A.J."/>
            <person name="Barry K."/>
            <person name="Miller A.N."/>
            <person name="Grigoriev I.V."/>
            <person name="Debuchy R."/>
            <person name="Gladieux P."/>
            <person name="Thoren M.H."/>
            <person name="Johannesson H."/>
        </authorList>
    </citation>
    <scope>NUCLEOTIDE SEQUENCE</scope>
    <source>
        <strain evidence="2">SMH3187-1</strain>
    </source>
</reference>
<evidence type="ECO:0000313" key="2">
    <source>
        <dbReference type="EMBL" id="KAK0738181.1"/>
    </source>
</evidence>
<gene>
    <name evidence="2" type="ORF">B0T18DRAFT_421417</name>
</gene>
<feature type="domain" description="Heterokaryon incompatibility" evidence="1">
    <location>
        <begin position="97"/>
        <end position="250"/>
    </location>
</feature>
<dbReference type="InterPro" id="IPR052895">
    <property type="entry name" value="HetReg/Transcr_Mod"/>
</dbReference>
<dbReference type="AlphaFoldDB" id="A0AA40BQ13"/>
<dbReference type="PANTHER" id="PTHR24148">
    <property type="entry name" value="ANKYRIN REPEAT DOMAIN-CONTAINING PROTEIN 39 HOMOLOG-RELATED"/>
    <property type="match status" value="1"/>
</dbReference>